<sequence>MQDRTCVAGSSCEVEGFTGVGLSSSDLLVIRDTCADHRSRIGLPTAGALMSLTLEAGSAYVSAEGSSNNSVVFHTLSASGGQYRLCWTSWKALQLEMPRASNNSENDSATTTDEILDFLGGCNDTLGGNRTCAFPQMPGHLTMPAHSMLDIGRLTLIGPAPLDHVRTDHTCVSGQPCTIDGIEGLHLTAQDRMAVLDTCGDQALPLLLGHLANAPDSTSVTWDSNFLVASGGVYQLCWCSGVFGCSLAEDFQVQAGALTMIGPAPMQQHRTCVSGQYCVLEGFDVVLPTNSDSVIVLQTCGEVSSGQEPSMSHAVATLSTNGSRIDFGDAFFTASGSEYRLCWCSGNFGCNSPADFRVQLGLLKIMGMAPLNQDRTCISGQTCVVHGLQGEGLSTSARVMVLNSCGTASLVSNLVLNGVAEAVEDQGTTMNWGSTPFTASGGNYRLCWCQDHGNSSDWPDRCRKPTDFVQDAGVMTIVGVAPLTQQYTCMVGSVCSLRGISGEGLLAEDMVLVLDTCGSGKPPEGFPIAIDNASLPTRRMTGTKYNIQWDAAAVTSAGGTYRLCWCSYFAHCSTANDFRVDMGSLTLAGPSPLRQTLTCVSGQSCILPVVSVIPADWDRGEVAVFTSCSYFTSWAPSGFPDRGQLLSEPTLPMTAPGGQYTLCWNPARADMNRTVDADIGEFQTQPGLGVLVVLGPTPLEQDRTCISGHVCSI</sequence>
<dbReference type="Proteomes" id="UP000649617">
    <property type="component" value="Unassembled WGS sequence"/>
</dbReference>
<protein>
    <submittedName>
        <fullName evidence="1">AgaA33 protein</fullName>
    </submittedName>
</protein>
<comment type="caution">
    <text evidence="1">The sequence shown here is derived from an EMBL/GenBank/DDBJ whole genome shotgun (WGS) entry which is preliminary data.</text>
</comment>
<feature type="non-terminal residue" evidence="1">
    <location>
        <position position="1"/>
    </location>
</feature>
<evidence type="ECO:0000313" key="2">
    <source>
        <dbReference type="Proteomes" id="UP000649617"/>
    </source>
</evidence>
<dbReference type="OrthoDB" id="422454at2759"/>
<reference evidence="1" key="1">
    <citation type="submission" date="2021-02" db="EMBL/GenBank/DDBJ databases">
        <authorList>
            <person name="Dougan E. K."/>
            <person name="Rhodes N."/>
            <person name="Thang M."/>
            <person name="Chan C."/>
        </authorList>
    </citation>
    <scope>NUCLEOTIDE SEQUENCE</scope>
</reference>
<accession>A0A812T7Q8</accession>
<proteinExistence type="predicted"/>
<name>A0A812T7Q8_SYMPI</name>
<dbReference type="AlphaFoldDB" id="A0A812T7Q8"/>
<dbReference type="EMBL" id="CAJNIZ010028437">
    <property type="protein sequence ID" value="CAE7508072.1"/>
    <property type="molecule type" value="Genomic_DNA"/>
</dbReference>
<evidence type="ECO:0000313" key="1">
    <source>
        <dbReference type="EMBL" id="CAE7508072.1"/>
    </source>
</evidence>
<organism evidence="1 2">
    <name type="scientific">Symbiodinium pilosum</name>
    <name type="common">Dinoflagellate</name>
    <dbReference type="NCBI Taxonomy" id="2952"/>
    <lineage>
        <taxon>Eukaryota</taxon>
        <taxon>Sar</taxon>
        <taxon>Alveolata</taxon>
        <taxon>Dinophyceae</taxon>
        <taxon>Suessiales</taxon>
        <taxon>Symbiodiniaceae</taxon>
        <taxon>Symbiodinium</taxon>
    </lineage>
</organism>
<keyword evidence="2" id="KW-1185">Reference proteome</keyword>
<gene>
    <name evidence="1" type="primary">agaA33</name>
    <name evidence="1" type="ORF">SPIL2461_LOCUS13184</name>
</gene>